<accession>A0A4P9VMB8</accession>
<dbReference type="Pfam" id="PF01032">
    <property type="entry name" value="FecCD"/>
    <property type="match status" value="1"/>
</dbReference>
<dbReference type="EMBL" id="NDXW01000001">
    <property type="protein sequence ID" value="RDH44026.1"/>
    <property type="molecule type" value="Genomic_DNA"/>
</dbReference>
<dbReference type="GO" id="GO:0033214">
    <property type="term" value="P:siderophore-iron import into cell"/>
    <property type="evidence" value="ECO:0007669"/>
    <property type="project" value="TreeGrafter"/>
</dbReference>
<dbReference type="Proteomes" id="UP000257039">
    <property type="component" value="Unassembled WGS sequence"/>
</dbReference>
<keyword evidence="6 8" id="KW-1133">Transmembrane helix</keyword>
<comment type="caution">
    <text evidence="9">The sequence shown here is derived from an EMBL/GenBank/DDBJ whole genome shotgun (WGS) entry which is preliminary data.</text>
</comment>
<feature type="transmembrane region" description="Helical" evidence="8">
    <location>
        <begin position="135"/>
        <end position="156"/>
    </location>
</feature>
<gene>
    <name evidence="9" type="ORF">B9G39_11530</name>
</gene>
<keyword evidence="7 8" id="KW-0472">Membrane</keyword>
<evidence type="ECO:0000256" key="3">
    <source>
        <dbReference type="ARBA" id="ARBA00022448"/>
    </source>
</evidence>
<proteinExistence type="inferred from homology"/>
<evidence type="ECO:0000256" key="4">
    <source>
        <dbReference type="ARBA" id="ARBA00022475"/>
    </source>
</evidence>
<sequence length="384" mass="40650">MSTEKAVDRSLMTQRSAFWRCFLVFKQLLGLSSRDHSSWVNRLLLVFLVNGVLIVASMLVGAGYISLQDSLSFLRSLVIAPASIQPAEQLPATVSVVMETIRWPRTLAAILAGGSLGLAGALMQRITRNPIAEPGLLGINAGAALGVVAAIVFFAAEAGFPYMVGALIGALAGNMVIVFASHRVQAPISPLRLVLVGIAVNATGQGLTAMLLLTKQTVFDQFRFWILGSLAGIELDRVFAVLPFTIIGIVVALLLVRPLAALQLGDASATALGHHPNRTRLALSLVIALLAGSAVALTGPIAFLGLLAPFLARMLVRESTQGLLLMAFGLGSALLLAMDILGRWIMQPFEMPVGSMLVAVGAPLLIWLVRSKRLQPMVPGGRRS</sequence>
<organism evidence="9 10">
    <name type="scientific">Zooshikella ganghwensis</name>
    <dbReference type="NCBI Taxonomy" id="202772"/>
    <lineage>
        <taxon>Bacteria</taxon>
        <taxon>Pseudomonadati</taxon>
        <taxon>Pseudomonadota</taxon>
        <taxon>Gammaproteobacteria</taxon>
        <taxon>Oceanospirillales</taxon>
        <taxon>Zooshikellaceae</taxon>
        <taxon>Zooshikella</taxon>
    </lineage>
</organism>
<dbReference type="GO" id="GO:0022857">
    <property type="term" value="F:transmembrane transporter activity"/>
    <property type="evidence" value="ECO:0007669"/>
    <property type="project" value="InterPro"/>
</dbReference>
<feature type="transmembrane region" description="Helical" evidence="8">
    <location>
        <begin position="162"/>
        <end position="181"/>
    </location>
</feature>
<feature type="transmembrane region" description="Helical" evidence="8">
    <location>
        <begin position="238"/>
        <end position="260"/>
    </location>
</feature>
<evidence type="ECO:0000313" key="9">
    <source>
        <dbReference type="EMBL" id="RDH44026.1"/>
    </source>
</evidence>
<dbReference type="SUPFAM" id="SSF81345">
    <property type="entry name" value="ABC transporter involved in vitamin B12 uptake, BtuC"/>
    <property type="match status" value="1"/>
</dbReference>
<dbReference type="PANTHER" id="PTHR30472">
    <property type="entry name" value="FERRIC ENTEROBACTIN TRANSPORT SYSTEM PERMEASE PROTEIN"/>
    <property type="match status" value="1"/>
</dbReference>
<name>A0A4P9VMB8_9GAMM</name>
<evidence type="ECO:0000256" key="7">
    <source>
        <dbReference type="ARBA" id="ARBA00023136"/>
    </source>
</evidence>
<evidence type="ECO:0000256" key="6">
    <source>
        <dbReference type="ARBA" id="ARBA00022989"/>
    </source>
</evidence>
<evidence type="ECO:0000256" key="5">
    <source>
        <dbReference type="ARBA" id="ARBA00022692"/>
    </source>
</evidence>
<comment type="similarity">
    <text evidence="2">Belongs to the binding-protein-dependent transport system permease family. FecCD subfamily.</text>
</comment>
<feature type="transmembrane region" description="Helical" evidence="8">
    <location>
        <begin position="193"/>
        <end position="213"/>
    </location>
</feature>
<dbReference type="Gene3D" id="1.10.3470.10">
    <property type="entry name" value="ABC transporter involved in vitamin B12 uptake, BtuC"/>
    <property type="match status" value="1"/>
</dbReference>
<keyword evidence="10" id="KW-1185">Reference proteome</keyword>
<feature type="transmembrane region" description="Helical" evidence="8">
    <location>
        <begin position="323"/>
        <end position="341"/>
    </location>
</feature>
<dbReference type="CDD" id="cd06550">
    <property type="entry name" value="TM_ABC_iron-siderophores_like"/>
    <property type="match status" value="1"/>
</dbReference>
<evidence type="ECO:0000256" key="1">
    <source>
        <dbReference type="ARBA" id="ARBA00004651"/>
    </source>
</evidence>
<feature type="transmembrane region" description="Helical" evidence="8">
    <location>
        <begin position="43"/>
        <end position="67"/>
    </location>
</feature>
<dbReference type="InterPro" id="IPR000522">
    <property type="entry name" value="ABC_transptr_permease_BtuC"/>
</dbReference>
<dbReference type="AlphaFoldDB" id="A0A4P9VMB8"/>
<feature type="transmembrane region" description="Helical" evidence="8">
    <location>
        <begin position="281"/>
        <end position="311"/>
    </location>
</feature>
<evidence type="ECO:0000256" key="2">
    <source>
        <dbReference type="ARBA" id="ARBA00007935"/>
    </source>
</evidence>
<dbReference type="InterPro" id="IPR037294">
    <property type="entry name" value="ABC_BtuC-like"/>
</dbReference>
<feature type="transmembrane region" description="Helical" evidence="8">
    <location>
        <begin position="353"/>
        <end position="369"/>
    </location>
</feature>
<protein>
    <submittedName>
        <fullName evidence="9">Iron ABC transporter permease</fullName>
    </submittedName>
</protein>
<dbReference type="RefSeq" id="WP_094787246.1">
    <property type="nucleotide sequence ID" value="NZ_NDXW01000001.1"/>
</dbReference>
<dbReference type="PANTHER" id="PTHR30472:SF1">
    <property type="entry name" value="FE(3+) DICITRATE TRANSPORT SYSTEM PERMEASE PROTEIN FECC-RELATED"/>
    <property type="match status" value="1"/>
</dbReference>
<dbReference type="GO" id="GO:0005886">
    <property type="term" value="C:plasma membrane"/>
    <property type="evidence" value="ECO:0007669"/>
    <property type="project" value="UniProtKB-SubCell"/>
</dbReference>
<feature type="transmembrane region" description="Helical" evidence="8">
    <location>
        <begin position="103"/>
        <end position="123"/>
    </location>
</feature>
<evidence type="ECO:0000256" key="8">
    <source>
        <dbReference type="SAM" id="Phobius"/>
    </source>
</evidence>
<keyword evidence="3" id="KW-0813">Transport</keyword>
<keyword evidence="5 8" id="KW-0812">Transmembrane</keyword>
<comment type="subcellular location">
    <subcellularLocation>
        <location evidence="1">Cell membrane</location>
        <topology evidence="1">Multi-pass membrane protein</topology>
    </subcellularLocation>
</comment>
<reference evidence="9 10" key="1">
    <citation type="submission" date="2017-04" db="EMBL/GenBank/DDBJ databases">
        <title>Draft genome sequence of Zooshikella ganghwensis VG4 isolated from Red Sea sediments.</title>
        <authorList>
            <person name="Rehman Z."/>
            <person name="Alam I."/>
            <person name="Kamau A."/>
            <person name="Bajic V."/>
            <person name="Leiknes T."/>
        </authorList>
    </citation>
    <scope>NUCLEOTIDE SEQUENCE [LARGE SCALE GENOMIC DNA]</scope>
    <source>
        <strain evidence="9 10">VG4</strain>
    </source>
</reference>
<evidence type="ECO:0000313" key="10">
    <source>
        <dbReference type="Proteomes" id="UP000257039"/>
    </source>
</evidence>
<keyword evidence="4" id="KW-1003">Cell membrane</keyword>